<organism evidence="4 5">
    <name type="scientific">Paenibacillus woosongensis</name>
    <dbReference type="NCBI Taxonomy" id="307580"/>
    <lineage>
        <taxon>Bacteria</taxon>
        <taxon>Bacillati</taxon>
        <taxon>Bacillota</taxon>
        <taxon>Bacilli</taxon>
        <taxon>Bacillales</taxon>
        <taxon>Paenibacillaceae</taxon>
        <taxon>Paenibacillus</taxon>
    </lineage>
</organism>
<feature type="short sequence motif" description="GXGXXG" evidence="2">
    <location>
        <begin position="17"/>
        <end position="22"/>
    </location>
</feature>
<proteinExistence type="predicted"/>
<feature type="short sequence motif" description="DGA/G" evidence="2">
    <location>
        <begin position="188"/>
        <end position="190"/>
    </location>
</feature>
<sequence length="340" mass="38593">MRGENVPGCYRILAIDGGGIKGLYSAVILEEIEKVYGPVYQNFNLICGTSTGGIIALALASGMPASDIVRFYKEKGPSIFPYQNPFYRKIHYFKQILIKSKYSSNQLKLALEEVFQDKKIEDCKTSVLIPTVNVTTGSPYVFKSDHQPTLTRDSKRLLSEVALATTAAPTYFPIVELQTKEGPQQFVDGGLWANNPSLLGMQEYFTYYLNKGFDSYCLLSISSLNEHARFPEPHKVWKSKSFSSWGNKLISTMIDTQSFAVDNHMKFITKYLPGHYVRITSIELSDQEKKYIELDRACPAAISIMLDKGVQASKKWLFEDSVRKIFEYHNQEDEKYVKLS</sequence>
<dbReference type="InterPro" id="IPR016035">
    <property type="entry name" value="Acyl_Trfase/lysoPLipase"/>
</dbReference>
<dbReference type="Gene3D" id="3.40.1090.10">
    <property type="entry name" value="Cytosolic phospholipase A2 catalytic domain"/>
    <property type="match status" value="1"/>
</dbReference>
<dbReference type="AlphaFoldDB" id="A0AA95I563"/>
<feature type="short sequence motif" description="GXSXG" evidence="2">
    <location>
        <begin position="48"/>
        <end position="52"/>
    </location>
</feature>
<feature type="active site" description="Proton acceptor" evidence="2">
    <location>
        <position position="188"/>
    </location>
</feature>
<feature type="domain" description="PNPLA" evidence="3">
    <location>
        <begin position="13"/>
        <end position="201"/>
    </location>
</feature>
<dbReference type="RefSeq" id="WP_283927151.1">
    <property type="nucleotide sequence ID" value="NZ_CP126084.1"/>
</dbReference>
<dbReference type="PANTHER" id="PTHR24138:SF12">
    <property type="entry name" value="PATATIN FAMILY PROTEIN"/>
    <property type="match status" value="1"/>
</dbReference>
<dbReference type="InterPro" id="IPR047156">
    <property type="entry name" value="Teg/CotR/CapV-like"/>
</dbReference>
<keyword evidence="2" id="KW-0442">Lipid degradation</keyword>
<reference evidence="4" key="1">
    <citation type="submission" date="2023-05" db="EMBL/GenBank/DDBJ databases">
        <title>Comparative genomics of Bacillaceae isolates and their secondary metabolite potential.</title>
        <authorList>
            <person name="Song L."/>
            <person name="Nielsen L.J."/>
            <person name="Mohite O."/>
            <person name="Xu X."/>
            <person name="Weber T."/>
            <person name="Kovacs A.T."/>
        </authorList>
    </citation>
    <scope>NUCLEOTIDE SEQUENCE</scope>
    <source>
        <strain evidence="4">B2_4</strain>
    </source>
</reference>
<keyword evidence="1 2" id="KW-0443">Lipid metabolism</keyword>
<dbReference type="CDD" id="cd07199">
    <property type="entry name" value="Pat17_PNPLA8_PNPLA9_like"/>
    <property type="match status" value="1"/>
</dbReference>
<dbReference type="Pfam" id="PF01734">
    <property type="entry name" value="Patatin"/>
    <property type="match status" value="1"/>
</dbReference>
<evidence type="ECO:0000313" key="4">
    <source>
        <dbReference type="EMBL" id="WHX50025.1"/>
    </source>
</evidence>
<dbReference type="EMBL" id="CP126084">
    <property type="protein sequence ID" value="WHX50025.1"/>
    <property type="molecule type" value="Genomic_DNA"/>
</dbReference>
<keyword evidence="2" id="KW-0378">Hydrolase</keyword>
<evidence type="ECO:0000313" key="5">
    <source>
        <dbReference type="Proteomes" id="UP001177943"/>
    </source>
</evidence>
<accession>A0AA95I563</accession>
<dbReference type="PANTHER" id="PTHR24138">
    <property type="entry name" value="INTRACELLLAR PHOSPHOLIPASE A FAMILY"/>
    <property type="match status" value="1"/>
</dbReference>
<dbReference type="InterPro" id="IPR002641">
    <property type="entry name" value="PNPLA_dom"/>
</dbReference>
<dbReference type="PROSITE" id="PS51635">
    <property type="entry name" value="PNPLA"/>
    <property type="match status" value="1"/>
</dbReference>
<feature type="active site" description="Nucleophile" evidence="2">
    <location>
        <position position="50"/>
    </location>
</feature>
<dbReference type="GO" id="GO:0016042">
    <property type="term" value="P:lipid catabolic process"/>
    <property type="evidence" value="ECO:0007669"/>
    <property type="project" value="UniProtKB-UniRule"/>
</dbReference>
<protein>
    <submittedName>
        <fullName evidence="4">CBASS cGAMP-activated phospholipase</fullName>
    </submittedName>
</protein>
<gene>
    <name evidence="4" type="ORF">QNH46_04965</name>
</gene>
<dbReference type="Proteomes" id="UP001177943">
    <property type="component" value="Chromosome"/>
</dbReference>
<evidence type="ECO:0000259" key="3">
    <source>
        <dbReference type="PROSITE" id="PS51635"/>
    </source>
</evidence>
<dbReference type="SUPFAM" id="SSF52151">
    <property type="entry name" value="FabD/lysophospholipase-like"/>
    <property type="match status" value="1"/>
</dbReference>
<name>A0AA95I563_9BACL</name>
<dbReference type="NCBIfam" id="NF041079">
    <property type="entry name" value="CBASS_lipase"/>
    <property type="match status" value="1"/>
</dbReference>
<dbReference type="KEGG" id="pwn:QNH46_04965"/>
<evidence type="ECO:0000256" key="1">
    <source>
        <dbReference type="ARBA" id="ARBA00023098"/>
    </source>
</evidence>
<dbReference type="GO" id="GO:0016787">
    <property type="term" value="F:hydrolase activity"/>
    <property type="evidence" value="ECO:0007669"/>
    <property type="project" value="UniProtKB-UniRule"/>
</dbReference>
<evidence type="ECO:0000256" key="2">
    <source>
        <dbReference type="PROSITE-ProRule" id="PRU01161"/>
    </source>
</evidence>